<dbReference type="OMA" id="MKNIAMD"/>
<proteinExistence type="predicted"/>
<gene>
    <name evidence="1" type="ordered locus">DEHA2F15312g</name>
</gene>
<protein>
    <submittedName>
        <fullName evidence="1">DEHA2F15312p</fullName>
    </submittedName>
</protein>
<dbReference type="Proteomes" id="UP000000599">
    <property type="component" value="Chromosome F"/>
</dbReference>
<accession>Q6BL95</accession>
<dbReference type="RefSeq" id="XP_461026.2">
    <property type="nucleotide sequence ID" value="XM_461026.1"/>
</dbReference>
<sequence>MLSASFKQSFAHKDAMIALYRSLIRHTNRVSTLKIEQSNDAFSKDIQTELFKANIDRKLYMKLLKSELLYIIQDEFRTKNKGKVDNPNKLRERIVAGLELQNNLENIENNKTASINLIEKLVEYRSQKLHEQNWRAEYLKDPGEIDKNKNKDKPALFLKQIASKSKKPPSPLRGFKNLSSKEKENRIKKELLNCEENTQKLLRRYLKKLQTNHEIPTPHLLPYTPESALLPVEETVSTSISIPGSTRKSSIAYAYDLEYINGIVKPGMEFDINKYHYLEHLQSIVNEKGPFKVQIQLTEAGPVSIPYIRMPYPRLNQLKEVALDIKKMMRLVRLKTVWNASGNDVSITEPQFSDGSYSVRGSNGFGDDERLHPKTYYDSLAKGEGLWEYLIDRSVQNDCDRDVASYVKEWSNSLDDATDIVNERLTSYYLKYNKLKSSKSPLLQEQKILQRQMNEHYNEQLNRYMHIIKLIEDNKVFRHSEIVNPDTVTKTYNDYIIENDSRKTKKNQRGMPSLERIGMGKHLGDYLDDVGYHNFKLGVNFDKKLKF</sequence>
<dbReference type="KEGG" id="dha:DEHA2F15312g"/>
<dbReference type="HOGENOM" id="CLU_041297_0_0_1"/>
<dbReference type="OrthoDB" id="4074633at2759"/>
<dbReference type="EMBL" id="CR382138">
    <property type="protein sequence ID" value="CAG89396.2"/>
    <property type="molecule type" value="Genomic_DNA"/>
</dbReference>
<dbReference type="InParanoid" id="Q6BL95"/>
<name>Q6BL95_DEBHA</name>
<dbReference type="AlphaFoldDB" id="Q6BL95"/>
<reference evidence="1 2" key="1">
    <citation type="journal article" date="2004" name="Nature">
        <title>Genome evolution in yeasts.</title>
        <authorList>
            <consortium name="Genolevures"/>
            <person name="Dujon B."/>
            <person name="Sherman D."/>
            <person name="Fischer G."/>
            <person name="Durrens P."/>
            <person name="Casaregola S."/>
            <person name="Lafontaine I."/>
            <person name="de Montigny J."/>
            <person name="Marck C."/>
            <person name="Neuveglise C."/>
            <person name="Talla E."/>
            <person name="Goffard N."/>
            <person name="Frangeul L."/>
            <person name="Aigle M."/>
            <person name="Anthouard V."/>
            <person name="Babour A."/>
            <person name="Barbe V."/>
            <person name="Barnay S."/>
            <person name="Blanchin S."/>
            <person name="Beckerich J.M."/>
            <person name="Beyne E."/>
            <person name="Bleykasten C."/>
            <person name="Boisrame A."/>
            <person name="Boyer J."/>
            <person name="Cattolico L."/>
            <person name="Confanioleri F."/>
            <person name="de Daruvar A."/>
            <person name="Despons L."/>
            <person name="Fabre E."/>
            <person name="Fairhead C."/>
            <person name="Ferry-Dumazet H."/>
            <person name="Groppi A."/>
            <person name="Hantraye F."/>
            <person name="Hennequin C."/>
            <person name="Jauniaux N."/>
            <person name="Joyet P."/>
            <person name="Kachouri R."/>
            <person name="Kerrest A."/>
            <person name="Koszul R."/>
            <person name="Lemaire M."/>
            <person name="Lesur I."/>
            <person name="Ma L."/>
            <person name="Muller H."/>
            <person name="Nicaud J.M."/>
            <person name="Nikolski M."/>
            <person name="Oztas S."/>
            <person name="Ozier-Kalogeropoulos O."/>
            <person name="Pellenz S."/>
            <person name="Potier S."/>
            <person name="Richard G.F."/>
            <person name="Straub M.L."/>
            <person name="Suleau A."/>
            <person name="Swennene D."/>
            <person name="Tekaia F."/>
            <person name="Wesolowski-Louvel M."/>
            <person name="Westhof E."/>
            <person name="Wirth B."/>
            <person name="Zeniou-Meyer M."/>
            <person name="Zivanovic I."/>
            <person name="Bolotin-Fukuhara M."/>
            <person name="Thierry A."/>
            <person name="Bouchier C."/>
            <person name="Caudron B."/>
            <person name="Scarpelli C."/>
            <person name="Gaillardin C."/>
            <person name="Weissenbach J."/>
            <person name="Wincker P."/>
            <person name="Souciet J.L."/>
        </authorList>
    </citation>
    <scope>NUCLEOTIDE SEQUENCE [LARGE SCALE GENOMIC DNA]</scope>
    <source>
        <strain evidence="2">ATCC 36239 / CBS 767 / BCRC 21394 / JCM 1990 / NBRC 0083 / IGC 2968</strain>
    </source>
</reference>
<evidence type="ECO:0000313" key="1">
    <source>
        <dbReference type="EMBL" id="CAG89396.2"/>
    </source>
</evidence>
<dbReference type="GeneID" id="2904153"/>
<evidence type="ECO:0000313" key="2">
    <source>
        <dbReference type="Proteomes" id="UP000000599"/>
    </source>
</evidence>
<organism evidence="1 2">
    <name type="scientific">Debaryomyces hansenii (strain ATCC 36239 / CBS 767 / BCRC 21394 / JCM 1990 / NBRC 0083 / IGC 2968)</name>
    <name type="common">Yeast</name>
    <name type="synonym">Torulaspora hansenii</name>
    <dbReference type="NCBI Taxonomy" id="284592"/>
    <lineage>
        <taxon>Eukaryota</taxon>
        <taxon>Fungi</taxon>
        <taxon>Dikarya</taxon>
        <taxon>Ascomycota</taxon>
        <taxon>Saccharomycotina</taxon>
        <taxon>Pichiomycetes</taxon>
        <taxon>Debaryomycetaceae</taxon>
        <taxon>Debaryomyces</taxon>
    </lineage>
</organism>
<dbReference type="eggNOG" id="ENOG502RPTY">
    <property type="taxonomic scope" value="Eukaryota"/>
</dbReference>
<keyword evidence="2" id="KW-1185">Reference proteome</keyword>